<dbReference type="AlphaFoldDB" id="A0A2M7AX79"/>
<gene>
    <name evidence="2" type="ORF">COS76_02080</name>
</gene>
<evidence type="ECO:0000256" key="1">
    <source>
        <dbReference type="SAM" id="Phobius"/>
    </source>
</evidence>
<evidence type="ECO:0008006" key="4">
    <source>
        <dbReference type="Google" id="ProtNLM"/>
    </source>
</evidence>
<protein>
    <recommendedName>
        <fullName evidence="4">DUF5673 domain-containing protein</fullName>
    </recommendedName>
</protein>
<keyword evidence="1" id="KW-0812">Transmembrane</keyword>
<keyword evidence="1" id="KW-0472">Membrane</keyword>
<keyword evidence="1" id="KW-1133">Transmembrane helix</keyword>
<dbReference type="Proteomes" id="UP000228775">
    <property type="component" value="Unassembled WGS sequence"/>
</dbReference>
<organism evidence="2 3">
    <name type="scientific">Candidatus Portnoybacteria bacterium CG06_land_8_20_14_3_00_39_12</name>
    <dbReference type="NCBI Taxonomy" id="1974809"/>
    <lineage>
        <taxon>Bacteria</taxon>
        <taxon>Candidatus Portnoyibacteriota</taxon>
    </lineage>
</organism>
<reference evidence="3" key="1">
    <citation type="submission" date="2017-09" db="EMBL/GenBank/DDBJ databases">
        <title>Depth-based differentiation of microbial function through sediment-hosted aquifers and enrichment of novel symbionts in the deep terrestrial subsurface.</title>
        <authorList>
            <person name="Probst A.J."/>
            <person name="Ladd B."/>
            <person name="Jarett J.K."/>
            <person name="Geller-Mcgrath D.E."/>
            <person name="Sieber C.M.K."/>
            <person name="Emerson J.B."/>
            <person name="Anantharaman K."/>
            <person name="Thomas B.C."/>
            <person name="Malmstrom R."/>
            <person name="Stieglmeier M."/>
            <person name="Klingl A."/>
            <person name="Woyke T."/>
            <person name="Ryan C.M."/>
            <person name="Banfield J.F."/>
        </authorList>
    </citation>
    <scope>NUCLEOTIDE SEQUENCE [LARGE SCALE GENOMIC DNA]</scope>
</reference>
<name>A0A2M7AX79_9BACT</name>
<dbReference type="EMBL" id="PEVY01000045">
    <property type="protein sequence ID" value="PIU75186.1"/>
    <property type="molecule type" value="Genomic_DNA"/>
</dbReference>
<comment type="caution">
    <text evidence="2">The sequence shown here is derived from an EMBL/GenBank/DDBJ whole genome shotgun (WGS) entry which is preliminary data.</text>
</comment>
<evidence type="ECO:0000313" key="3">
    <source>
        <dbReference type="Proteomes" id="UP000228775"/>
    </source>
</evidence>
<feature type="transmembrane region" description="Helical" evidence="1">
    <location>
        <begin position="18"/>
        <end position="34"/>
    </location>
</feature>
<sequence>MSFQWHTQNNTQQKTNKLWIVGLVVAGLACLIISFWQKNFILAILTILILFVIFQFNRKDNSTHIFSVSDQGIQINKKLYPYQFLKSFWIFYEPNGIQELSIESKKTIVPLVKIPLYNQDPNEIRKFLLRYLPEKEQEESLIDIIAHRLGF</sequence>
<feature type="transmembrane region" description="Helical" evidence="1">
    <location>
        <begin position="40"/>
        <end position="57"/>
    </location>
</feature>
<accession>A0A2M7AX79</accession>
<proteinExistence type="predicted"/>
<evidence type="ECO:0000313" key="2">
    <source>
        <dbReference type="EMBL" id="PIU75186.1"/>
    </source>
</evidence>